<dbReference type="PRINTS" id="PR01217">
    <property type="entry name" value="PRICHEXTENSN"/>
</dbReference>
<reference evidence="2 3" key="1">
    <citation type="submission" date="2020-07" db="EMBL/GenBank/DDBJ databases">
        <title>Comparative genomics of pyrophilous fungi reveals a link between fire events and developmental genes.</title>
        <authorList>
            <consortium name="DOE Joint Genome Institute"/>
            <person name="Steindorff A.S."/>
            <person name="Carver A."/>
            <person name="Calhoun S."/>
            <person name="Stillman K."/>
            <person name="Liu H."/>
            <person name="Lipzen A."/>
            <person name="Pangilinan J."/>
            <person name="Labutti K."/>
            <person name="Bruns T.D."/>
            <person name="Grigoriev I.V."/>
        </authorList>
    </citation>
    <scope>NUCLEOTIDE SEQUENCE [LARGE SCALE GENOMIC DNA]</scope>
    <source>
        <strain evidence="2 3">CBS 144469</strain>
    </source>
</reference>
<feature type="compositionally biased region" description="Basic and acidic residues" evidence="1">
    <location>
        <begin position="183"/>
        <end position="194"/>
    </location>
</feature>
<protein>
    <submittedName>
        <fullName evidence="2">Uncharacterized protein</fullName>
    </submittedName>
</protein>
<evidence type="ECO:0000256" key="1">
    <source>
        <dbReference type="SAM" id="MobiDB-lite"/>
    </source>
</evidence>
<dbReference type="EMBL" id="JACGCI010000059">
    <property type="protein sequence ID" value="KAF6750007.1"/>
    <property type="molecule type" value="Genomic_DNA"/>
</dbReference>
<organism evidence="2 3">
    <name type="scientific">Ephemerocybe angulata</name>
    <dbReference type="NCBI Taxonomy" id="980116"/>
    <lineage>
        <taxon>Eukaryota</taxon>
        <taxon>Fungi</taxon>
        <taxon>Dikarya</taxon>
        <taxon>Basidiomycota</taxon>
        <taxon>Agaricomycotina</taxon>
        <taxon>Agaricomycetes</taxon>
        <taxon>Agaricomycetidae</taxon>
        <taxon>Agaricales</taxon>
        <taxon>Agaricineae</taxon>
        <taxon>Psathyrellaceae</taxon>
        <taxon>Ephemerocybe</taxon>
    </lineage>
</organism>
<feature type="compositionally biased region" description="Polar residues" evidence="1">
    <location>
        <begin position="9"/>
        <end position="18"/>
    </location>
</feature>
<accession>A0A8H6HPC8</accession>
<comment type="caution">
    <text evidence="2">The sequence shown here is derived from an EMBL/GenBank/DDBJ whole genome shotgun (WGS) entry which is preliminary data.</text>
</comment>
<proteinExistence type="predicted"/>
<sequence length="224" mass="24373">MSLGDRYKLTTQDPFYSVTNTFTSTSPPPFNHAHIASTPPPQTPSPRHAETAPVTTTPPCPTPSPPPDDKTRRPTPPPETPSPHHDQPAPVTTTPPLPTPSPPPDDKTPRLSTPPPPDNKTPPIPTPPPPTNKPNRSRRKTGSVTEAVTSGEAATLSVRKTRSSARKEEPSEPAVENNGKRKRSDEGGETSPDRTRRRWEIRHSVTGEVLEWGYYGVRKGGKKP</sequence>
<dbReference type="AlphaFoldDB" id="A0A8H6HPC8"/>
<keyword evidence="3" id="KW-1185">Reference proteome</keyword>
<name>A0A8H6HPC8_9AGAR</name>
<feature type="region of interest" description="Disordered" evidence="1">
    <location>
        <begin position="1"/>
        <end position="208"/>
    </location>
</feature>
<feature type="compositionally biased region" description="Pro residues" evidence="1">
    <location>
        <begin position="93"/>
        <end position="103"/>
    </location>
</feature>
<feature type="compositionally biased region" description="Pro residues" evidence="1">
    <location>
        <begin position="56"/>
        <end position="66"/>
    </location>
</feature>
<dbReference type="Proteomes" id="UP000521943">
    <property type="component" value="Unassembled WGS sequence"/>
</dbReference>
<evidence type="ECO:0000313" key="2">
    <source>
        <dbReference type="EMBL" id="KAF6750007.1"/>
    </source>
</evidence>
<evidence type="ECO:0000313" key="3">
    <source>
        <dbReference type="Proteomes" id="UP000521943"/>
    </source>
</evidence>
<gene>
    <name evidence="2" type="ORF">DFP72DRAFT_1072622</name>
</gene>
<feature type="compositionally biased region" description="Pro residues" evidence="1">
    <location>
        <begin position="112"/>
        <end position="132"/>
    </location>
</feature>